<sequence length="427" mass="50886">MIYEILNQYYSALHKEKHHRYKSWEHCYKFFRTHRTIISEEQKDHAMLNLAFYLASWGMYRGSSFLLQKDYKVHRYALDILLKEKYSKLWNWNIEDKYSLNEYVELLFSLKKEIVSAYEDNINIVNGVLKKINITDTLVTKILLGTYGCSPAYDQYFVKGLKFHGIEQCTFNKNSFYKLVKFYNVFKEDFDRFQEKTRCDGLEYPIMKLLDMYFWQVGYWLDIVFEDGKTVNFFKDIREKYNEALDIEEKFKINKNTTIDIKPNELERFTLPDNLKGKSIHSKVIPTVCNLKNLLEKLVEVHGDEAKFKQWELRSYKGYNIKEIKFKILNSERDKWKQIIRNHIISNPIHVFGANITDIYLVAYVSENYGIGKENFFKYIRNAGITEKHNSIQAIWQVGKGDGTYLGILNEDGSVKDWNFINCWING</sequence>
<dbReference type="EMBL" id="JAPQES010000001">
    <property type="protein sequence ID" value="MCY6369406.1"/>
    <property type="molecule type" value="Genomic_DNA"/>
</dbReference>
<reference evidence="1" key="1">
    <citation type="submission" date="2022-12" db="EMBL/GenBank/DDBJ databases">
        <authorList>
            <person name="Wang J."/>
        </authorList>
    </citation>
    <scope>NUCLEOTIDE SEQUENCE</scope>
    <source>
        <strain evidence="1">HY-42-06</strain>
    </source>
</reference>
<evidence type="ECO:0000313" key="1">
    <source>
        <dbReference type="EMBL" id="MCY6369406.1"/>
    </source>
</evidence>
<evidence type="ECO:0000313" key="2">
    <source>
        <dbReference type="Proteomes" id="UP001079657"/>
    </source>
</evidence>
<organism evidence="1 2">
    <name type="scientific">Clostridium ganghwense</name>
    <dbReference type="NCBI Taxonomy" id="312089"/>
    <lineage>
        <taxon>Bacteria</taxon>
        <taxon>Bacillati</taxon>
        <taxon>Bacillota</taxon>
        <taxon>Clostridia</taxon>
        <taxon>Eubacteriales</taxon>
        <taxon>Clostridiaceae</taxon>
        <taxon>Clostridium</taxon>
    </lineage>
</organism>
<protein>
    <submittedName>
        <fullName evidence="1">Uncharacterized protein</fullName>
    </submittedName>
</protein>
<comment type="caution">
    <text evidence="1">The sequence shown here is derived from an EMBL/GenBank/DDBJ whole genome shotgun (WGS) entry which is preliminary data.</text>
</comment>
<dbReference type="Proteomes" id="UP001079657">
    <property type="component" value="Unassembled WGS sequence"/>
</dbReference>
<gene>
    <name evidence="1" type="ORF">OXH55_01935</name>
</gene>
<accession>A0ABT4CMT3</accession>
<name>A0ABT4CMT3_9CLOT</name>
<proteinExistence type="predicted"/>
<dbReference type="RefSeq" id="WP_268047753.1">
    <property type="nucleotide sequence ID" value="NZ_JAPQES010000001.1"/>
</dbReference>
<keyword evidence="2" id="KW-1185">Reference proteome</keyword>